<dbReference type="KEGG" id="fte:Fluta_3152"/>
<feature type="transmembrane region" description="Helical" evidence="1">
    <location>
        <begin position="127"/>
        <end position="148"/>
    </location>
</feature>
<protein>
    <recommendedName>
        <fullName evidence="4">Membrane-bound metal-dependent hydrolase</fullName>
    </recommendedName>
</protein>
<reference evidence="2 3" key="1">
    <citation type="journal article" date="2011" name="Stand. Genomic Sci.">
        <title>Complete genome sequence of the gliding freshwater bacterium Fluviicola taffensis type strain (RW262).</title>
        <authorList>
            <person name="Woyke T."/>
            <person name="Chertkov O."/>
            <person name="Lapidus A."/>
            <person name="Nolan M."/>
            <person name="Lucas S."/>
            <person name="Del Rio T.G."/>
            <person name="Tice H."/>
            <person name="Cheng J.F."/>
            <person name="Tapia R."/>
            <person name="Han C."/>
            <person name="Goodwin L."/>
            <person name="Pitluck S."/>
            <person name="Liolios K."/>
            <person name="Pagani I."/>
            <person name="Ivanova N."/>
            <person name="Huntemann M."/>
            <person name="Mavromatis K."/>
            <person name="Mikhailova N."/>
            <person name="Pati A."/>
            <person name="Chen A."/>
            <person name="Palaniappan K."/>
            <person name="Land M."/>
            <person name="Hauser L."/>
            <person name="Brambilla E.M."/>
            <person name="Rohde M."/>
            <person name="Mwirichia R."/>
            <person name="Sikorski J."/>
            <person name="Tindall B.J."/>
            <person name="Goker M."/>
            <person name="Bristow J."/>
            <person name="Eisen J.A."/>
            <person name="Markowitz V."/>
            <person name="Hugenholtz P."/>
            <person name="Klenk H.P."/>
            <person name="Kyrpides N.C."/>
        </authorList>
    </citation>
    <scope>NUCLEOTIDE SEQUENCE [LARGE SCALE GENOMIC DNA]</scope>
    <source>
        <strain evidence="3">DSM 16823 / RW262 / RW262</strain>
    </source>
</reference>
<dbReference type="STRING" id="755732.Fluta_3152"/>
<evidence type="ECO:0000256" key="1">
    <source>
        <dbReference type="SAM" id="Phobius"/>
    </source>
</evidence>
<accession>F2IKK0</accession>
<dbReference type="Proteomes" id="UP000007463">
    <property type="component" value="Chromosome"/>
</dbReference>
<evidence type="ECO:0000313" key="2">
    <source>
        <dbReference type="EMBL" id="AEA45126.1"/>
    </source>
</evidence>
<dbReference type="AlphaFoldDB" id="F2IKK0"/>
<sequence length="337" mass="38558">MDSLTQIVLGAAVGEAVAGRKIGAKGALLGAIGGTIPDLDVFLRFFYDPLDAALVHRGFSHSLLFALLAGPSLAYLSHLLSKKTYSFKMWFLLWFLSIVTHPMLDIFTNYGTQFFWPFSWRLTFNTVFVIDPLYTIPFMVLLIGALLMKRESKRRKIWNWTGIIYSSLYLLWGVIVKCCIYSNTDSYFAQANIKPTRTMVTPMPLTSFYWDIIAEDDSNYYIGYKSLFADFNPKEIEIIPKNHHLLKALKWNGESRIPQIEHITNGFYTIDKHLDSLFIYDLRFGTITTITNGESRNPLMGYGFTTKGQKAGSVFSYRSKDFSKIQFGIYMQKVFGK</sequence>
<keyword evidence="1" id="KW-0812">Transmembrane</keyword>
<evidence type="ECO:0008006" key="4">
    <source>
        <dbReference type="Google" id="ProtNLM"/>
    </source>
</evidence>
<proteinExistence type="predicted"/>
<dbReference type="eggNOG" id="COG1988">
    <property type="taxonomic scope" value="Bacteria"/>
</dbReference>
<dbReference type="RefSeq" id="WP_013687893.1">
    <property type="nucleotide sequence ID" value="NC_015321.1"/>
</dbReference>
<dbReference type="PANTHER" id="PTHR40031">
    <property type="entry name" value="HYPOTHETICAL MEMBRANE SPANNING PROTEIN"/>
    <property type="match status" value="1"/>
</dbReference>
<feature type="transmembrane region" description="Helical" evidence="1">
    <location>
        <begin position="89"/>
        <end position="107"/>
    </location>
</feature>
<dbReference type="EMBL" id="CP002542">
    <property type="protein sequence ID" value="AEA45126.1"/>
    <property type="molecule type" value="Genomic_DNA"/>
</dbReference>
<dbReference type="HOGENOM" id="CLU_067817_0_0_10"/>
<dbReference type="InterPro" id="IPR053170">
    <property type="entry name" value="Transcription_regulator"/>
</dbReference>
<reference evidence="3" key="2">
    <citation type="submission" date="2011-02" db="EMBL/GenBank/DDBJ databases">
        <title>The complete genome of Fluviicola taffensis DSM 16823.</title>
        <authorList>
            <consortium name="US DOE Joint Genome Institute (JGI-PGF)"/>
            <person name="Lucas S."/>
            <person name="Copeland A."/>
            <person name="Lapidus A."/>
            <person name="Bruce D."/>
            <person name="Goodwin L."/>
            <person name="Pitluck S."/>
            <person name="Kyrpides N."/>
            <person name="Mavromatis K."/>
            <person name="Ivanova N."/>
            <person name="Mikhailova N."/>
            <person name="Pagani I."/>
            <person name="Chertkov O."/>
            <person name="Detter J.C."/>
            <person name="Han C."/>
            <person name="Tapia R."/>
            <person name="Land M."/>
            <person name="Hauser L."/>
            <person name="Markowitz V."/>
            <person name="Cheng J.-F."/>
            <person name="Hugenholtz P."/>
            <person name="Woyke T."/>
            <person name="Wu D."/>
            <person name="Tindall B."/>
            <person name="Pomrenke H.G."/>
            <person name="Brambilla E."/>
            <person name="Klenk H.-P."/>
            <person name="Eisen J.A."/>
        </authorList>
    </citation>
    <scope>NUCLEOTIDE SEQUENCE [LARGE SCALE GENOMIC DNA]</scope>
    <source>
        <strain evidence="3">DSM 16823 / RW262 / RW262</strain>
    </source>
</reference>
<name>F2IKK0_FLUTR</name>
<feature type="transmembrane region" description="Helical" evidence="1">
    <location>
        <begin position="59"/>
        <end position="77"/>
    </location>
</feature>
<feature type="transmembrane region" description="Helical" evidence="1">
    <location>
        <begin position="157"/>
        <end position="175"/>
    </location>
</feature>
<dbReference type="Pfam" id="PF04307">
    <property type="entry name" value="YdjM"/>
    <property type="match status" value="1"/>
</dbReference>
<evidence type="ECO:0000313" key="3">
    <source>
        <dbReference type="Proteomes" id="UP000007463"/>
    </source>
</evidence>
<dbReference type="InterPro" id="IPR007404">
    <property type="entry name" value="YdjM-like"/>
</dbReference>
<keyword evidence="3" id="KW-1185">Reference proteome</keyword>
<gene>
    <name evidence="2" type="ordered locus">Fluta_3152</name>
</gene>
<keyword evidence="1" id="KW-0472">Membrane</keyword>
<keyword evidence="1" id="KW-1133">Transmembrane helix</keyword>
<dbReference type="PANTHER" id="PTHR40031:SF1">
    <property type="entry name" value="MEMBRANE-BOUND METAL-DEPENDENT HYDROLASE"/>
    <property type="match status" value="1"/>
</dbReference>
<organism evidence="2 3">
    <name type="scientific">Fluviicola taffensis (strain DSM 16823 / NCIMB 13979 / RW262)</name>
    <dbReference type="NCBI Taxonomy" id="755732"/>
    <lineage>
        <taxon>Bacteria</taxon>
        <taxon>Pseudomonadati</taxon>
        <taxon>Bacteroidota</taxon>
        <taxon>Flavobacteriia</taxon>
        <taxon>Flavobacteriales</taxon>
        <taxon>Crocinitomicaceae</taxon>
        <taxon>Fluviicola</taxon>
    </lineage>
</organism>